<proteinExistence type="predicted"/>
<evidence type="ECO:0000313" key="5">
    <source>
        <dbReference type="Proteomes" id="UP000015105"/>
    </source>
</evidence>
<reference evidence="4" key="5">
    <citation type="journal article" date="2021" name="G3 (Bethesda)">
        <title>Aegilops tauschii genome assembly Aet v5.0 features greater sequence contiguity and improved annotation.</title>
        <authorList>
            <person name="Wang L."/>
            <person name="Zhu T."/>
            <person name="Rodriguez J.C."/>
            <person name="Deal K.R."/>
            <person name="Dubcovsky J."/>
            <person name="McGuire P.E."/>
            <person name="Lux T."/>
            <person name="Spannagl M."/>
            <person name="Mayer K.F.X."/>
            <person name="Baldrich P."/>
            <person name="Meyers B.C."/>
            <person name="Huo N."/>
            <person name="Gu Y.Q."/>
            <person name="Zhou H."/>
            <person name="Devos K.M."/>
            <person name="Bennetzen J.L."/>
            <person name="Unver T."/>
            <person name="Budak H."/>
            <person name="Gulick P.J."/>
            <person name="Galiba G."/>
            <person name="Kalapos B."/>
            <person name="Nelson D.R."/>
            <person name="Li P."/>
            <person name="You F.M."/>
            <person name="Luo M.C."/>
            <person name="Dvorak J."/>
        </authorList>
    </citation>
    <scope>NUCLEOTIDE SEQUENCE [LARGE SCALE GENOMIC DNA]</scope>
    <source>
        <strain evidence="4">cv. AL8/78</strain>
    </source>
</reference>
<reference evidence="5" key="2">
    <citation type="journal article" date="2017" name="Nat. Plants">
        <title>The Aegilops tauschii genome reveals multiple impacts of transposons.</title>
        <authorList>
            <person name="Zhao G."/>
            <person name="Zou C."/>
            <person name="Li K."/>
            <person name="Wang K."/>
            <person name="Li T."/>
            <person name="Gao L."/>
            <person name="Zhang X."/>
            <person name="Wang H."/>
            <person name="Yang Z."/>
            <person name="Liu X."/>
            <person name="Jiang W."/>
            <person name="Mao L."/>
            <person name="Kong X."/>
            <person name="Jiao Y."/>
            <person name="Jia J."/>
        </authorList>
    </citation>
    <scope>NUCLEOTIDE SEQUENCE [LARGE SCALE GENOMIC DNA]</scope>
    <source>
        <strain evidence="5">cv. AL8/78</strain>
    </source>
</reference>
<dbReference type="Proteomes" id="UP000015105">
    <property type="component" value="Chromosome 3D"/>
</dbReference>
<dbReference type="SUPFAM" id="SSF53098">
    <property type="entry name" value="Ribonuclease H-like"/>
    <property type="match status" value="1"/>
</dbReference>
<dbReference type="AlphaFoldDB" id="A0A453EC62"/>
<dbReference type="InterPro" id="IPR036397">
    <property type="entry name" value="RNaseH_sf"/>
</dbReference>
<feature type="domain" description="Chromo" evidence="2">
    <location>
        <begin position="194"/>
        <end position="240"/>
    </location>
</feature>
<dbReference type="InterPro" id="IPR016197">
    <property type="entry name" value="Chromo-like_dom_sf"/>
</dbReference>
<feature type="compositionally biased region" description="Low complexity" evidence="1">
    <location>
        <begin position="265"/>
        <end position="278"/>
    </location>
</feature>
<protein>
    <submittedName>
        <fullName evidence="4">Uncharacterized protein</fullName>
    </submittedName>
</protein>
<evidence type="ECO:0000259" key="3">
    <source>
        <dbReference type="Pfam" id="PF24626"/>
    </source>
</evidence>
<dbReference type="GO" id="GO:0003676">
    <property type="term" value="F:nucleic acid binding"/>
    <property type="evidence" value="ECO:0007669"/>
    <property type="project" value="InterPro"/>
</dbReference>
<organism evidence="4 5">
    <name type="scientific">Aegilops tauschii subsp. strangulata</name>
    <name type="common">Goatgrass</name>
    <dbReference type="NCBI Taxonomy" id="200361"/>
    <lineage>
        <taxon>Eukaryota</taxon>
        <taxon>Viridiplantae</taxon>
        <taxon>Streptophyta</taxon>
        <taxon>Embryophyta</taxon>
        <taxon>Tracheophyta</taxon>
        <taxon>Spermatophyta</taxon>
        <taxon>Magnoliopsida</taxon>
        <taxon>Liliopsida</taxon>
        <taxon>Poales</taxon>
        <taxon>Poaceae</taxon>
        <taxon>BOP clade</taxon>
        <taxon>Pooideae</taxon>
        <taxon>Triticodae</taxon>
        <taxon>Triticeae</taxon>
        <taxon>Triticinae</taxon>
        <taxon>Aegilops</taxon>
    </lineage>
</organism>
<dbReference type="Pfam" id="PF00385">
    <property type="entry name" value="Chromo"/>
    <property type="match status" value="1"/>
</dbReference>
<dbReference type="InterPro" id="IPR056924">
    <property type="entry name" value="SH3_Tf2-1"/>
</dbReference>
<accession>A0A453EC62</accession>
<evidence type="ECO:0000259" key="2">
    <source>
        <dbReference type="Pfam" id="PF00385"/>
    </source>
</evidence>
<name>A0A453EC62_AEGTS</name>
<dbReference type="Pfam" id="PF24626">
    <property type="entry name" value="SH3_Tf2-1"/>
    <property type="match status" value="1"/>
</dbReference>
<evidence type="ECO:0000313" key="4">
    <source>
        <dbReference type="EnsemblPlants" id="AET3Gv20292600.1"/>
    </source>
</evidence>
<feature type="domain" description="Tf2-1-like SH3-like" evidence="3">
    <location>
        <begin position="111"/>
        <end position="173"/>
    </location>
</feature>
<dbReference type="Gene3D" id="2.40.50.40">
    <property type="match status" value="1"/>
</dbReference>
<dbReference type="PANTHER" id="PTHR46148">
    <property type="entry name" value="CHROMO DOMAIN-CONTAINING PROTEIN"/>
    <property type="match status" value="1"/>
</dbReference>
<dbReference type="SUPFAM" id="SSF54160">
    <property type="entry name" value="Chromo domain-like"/>
    <property type="match status" value="1"/>
</dbReference>
<dbReference type="PANTHER" id="PTHR46148:SF55">
    <property type="match status" value="1"/>
</dbReference>
<evidence type="ECO:0000256" key="1">
    <source>
        <dbReference type="SAM" id="MobiDB-lite"/>
    </source>
</evidence>
<keyword evidence="5" id="KW-1185">Reference proteome</keyword>
<reference evidence="5" key="1">
    <citation type="journal article" date="2014" name="Science">
        <title>Ancient hybridizations among the ancestral genomes of bread wheat.</title>
        <authorList>
            <consortium name="International Wheat Genome Sequencing Consortium,"/>
            <person name="Marcussen T."/>
            <person name="Sandve S.R."/>
            <person name="Heier L."/>
            <person name="Spannagl M."/>
            <person name="Pfeifer M."/>
            <person name="Jakobsen K.S."/>
            <person name="Wulff B.B."/>
            <person name="Steuernagel B."/>
            <person name="Mayer K.F."/>
            <person name="Olsen O.A."/>
        </authorList>
    </citation>
    <scope>NUCLEOTIDE SEQUENCE [LARGE SCALE GENOMIC DNA]</scope>
    <source>
        <strain evidence="5">cv. AL8/78</strain>
    </source>
</reference>
<dbReference type="STRING" id="200361.A0A453EC62"/>
<sequence>RVNQCLETFLRCFVHACPTKWYVWLPLAEFWYNTSPHSALGSTPFEVLYGRAPRYFGIIDPVACTSPDLSDWLQDRAQMEALIRQHLLRARQAMKDSADKRRSDRVFAVDDWVFLKLQPYVQRSVATRANQKLAFRYFGPYKVLQRIGAVAYKLQLPDSSSIHPVFHVSQLRQALPPTEQVQDQLPAAAAASPVPEEILERRTVQRGRSEVPRLLVRWTDQPPEFATWEDSEDLRQHFPRAPAWGQAVSPGGGGVTASVPPGPVTTNAGASTTAAPAGPERPRRQVKPNWRLTAQVWDTTR</sequence>
<dbReference type="Gene3D" id="3.30.420.10">
    <property type="entry name" value="Ribonuclease H-like superfamily/Ribonuclease H"/>
    <property type="match status" value="1"/>
</dbReference>
<dbReference type="InterPro" id="IPR012337">
    <property type="entry name" value="RNaseH-like_sf"/>
</dbReference>
<reference evidence="4" key="3">
    <citation type="journal article" date="2017" name="Nature">
        <title>Genome sequence of the progenitor of the wheat D genome Aegilops tauschii.</title>
        <authorList>
            <person name="Luo M.C."/>
            <person name="Gu Y.Q."/>
            <person name="Puiu D."/>
            <person name="Wang H."/>
            <person name="Twardziok S.O."/>
            <person name="Deal K.R."/>
            <person name="Huo N."/>
            <person name="Zhu T."/>
            <person name="Wang L."/>
            <person name="Wang Y."/>
            <person name="McGuire P.E."/>
            <person name="Liu S."/>
            <person name="Long H."/>
            <person name="Ramasamy R.K."/>
            <person name="Rodriguez J.C."/>
            <person name="Van S.L."/>
            <person name="Yuan L."/>
            <person name="Wang Z."/>
            <person name="Xia Z."/>
            <person name="Xiao L."/>
            <person name="Anderson O.D."/>
            <person name="Ouyang S."/>
            <person name="Liang Y."/>
            <person name="Zimin A.V."/>
            <person name="Pertea G."/>
            <person name="Qi P."/>
            <person name="Bennetzen J.L."/>
            <person name="Dai X."/>
            <person name="Dawson M.W."/>
            <person name="Muller H.G."/>
            <person name="Kugler K."/>
            <person name="Rivarola-Duarte L."/>
            <person name="Spannagl M."/>
            <person name="Mayer K.F.X."/>
            <person name="Lu F.H."/>
            <person name="Bevan M.W."/>
            <person name="Leroy P."/>
            <person name="Li P."/>
            <person name="You F.M."/>
            <person name="Sun Q."/>
            <person name="Liu Z."/>
            <person name="Lyons E."/>
            <person name="Wicker T."/>
            <person name="Salzberg S.L."/>
            <person name="Devos K.M."/>
            <person name="Dvorak J."/>
        </authorList>
    </citation>
    <scope>NUCLEOTIDE SEQUENCE [LARGE SCALE GENOMIC DNA]</scope>
    <source>
        <strain evidence="4">cv. AL8/78</strain>
    </source>
</reference>
<dbReference type="InterPro" id="IPR023780">
    <property type="entry name" value="Chromo_domain"/>
</dbReference>
<dbReference type="EnsemblPlants" id="AET3Gv20292600.1">
    <property type="protein sequence ID" value="AET3Gv20292600.1"/>
    <property type="gene ID" value="AET3Gv20292600"/>
</dbReference>
<feature type="region of interest" description="Disordered" evidence="1">
    <location>
        <begin position="245"/>
        <end position="301"/>
    </location>
</feature>
<dbReference type="Gramene" id="AET3Gv20292600.1">
    <property type="protein sequence ID" value="AET3Gv20292600.1"/>
    <property type="gene ID" value="AET3Gv20292600"/>
</dbReference>
<reference evidence="4" key="4">
    <citation type="submission" date="2019-03" db="UniProtKB">
        <authorList>
            <consortium name="EnsemblPlants"/>
        </authorList>
    </citation>
    <scope>IDENTIFICATION</scope>
</reference>